<feature type="chain" id="PRO_5034083680" description="pectinesterase" evidence="6">
    <location>
        <begin position="19"/>
        <end position="396"/>
    </location>
</feature>
<accession>A0A8H5G9S6</accession>
<dbReference type="Gene3D" id="2.160.20.10">
    <property type="entry name" value="Single-stranded right-handed beta-helix, Pectin lyase-like"/>
    <property type="match status" value="1"/>
</dbReference>
<comment type="caution">
    <text evidence="8">The sequence shown here is derived from an EMBL/GenBank/DDBJ whole genome shotgun (WGS) entry which is preliminary data.</text>
</comment>
<dbReference type="GO" id="GO:0045490">
    <property type="term" value="P:pectin catabolic process"/>
    <property type="evidence" value="ECO:0007669"/>
    <property type="project" value="UniProtKB-UniPathway"/>
</dbReference>
<feature type="domain" description="Pectinesterase catalytic" evidence="7">
    <location>
        <begin position="173"/>
        <end position="382"/>
    </location>
</feature>
<evidence type="ECO:0000256" key="3">
    <source>
        <dbReference type="ARBA" id="ARBA00013229"/>
    </source>
</evidence>
<gene>
    <name evidence="8" type="ORF">D9756_004626</name>
</gene>
<evidence type="ECO:0000256" key="1">
    <source>
        <dbReference type="ARBA" id="ARBA00005184"/>
    </source>
</evidence>
<evidence type="ECO:0000256" key="4">
    <source>
        <dbReference type="ARBA" id="ARBA00022801"/>
    </source>
</evidence>
<dbReference type="InterPro" id="IPR000070">
    <property type="entry name" value="Pectinesterase_cat"/>
</dbReference>
<dbReference type="InterPro" id="IPR011050">
    <property type="entry name" value="Pectin_lyase_fold/virulence"/>
</dbReference>
<keyword evidence="6" id="KW-0732">Signal</keyword>
<sequence length="396" mass="43496">MPFRYALFFALSYHLSSALGLSTKFFPCQVQKARNISPLIGCPHGTIYVSQNQRDEFAQFHRIQDAVNSLTEDTSAVILIGAGAYHETVNVTRRGPLTLLGQLPATPTLSPDARFYSGPPFPSNLVQVWDNKFVQTGMDDAQSAVLLVAPSFNASLIGAGPTGAPLQPLFGSTDFKAYNIDFQNRAADFAISQALVTDISYANASFYGCSFASFQDTWYTGRNGSTYVADSVIYGQTDYLFGFGTAWFEKVVLANRACGGGIVAWKGTNLTDAPGNRYGAYISNSQIIRSPDANDTTVTDQRCFLGRPWNDLATTVFLDTFMDNSIRPAGWTPFNSDRPVIANTTFYAEFNSTGSGGNTSQRIPQEHFLSASEASNFSVEKVFLEQPRWIDFEYLF</sequence>
<protein>
    <recommendedName>
        <fullName evidence="3">pectinesterase</fullName>
        <ecNumber evidence="3">3.1.1.11</ecNumber>
    </recommendedName>
</protein>
<evidence type="ECO:0000259" key="7">
    <source>
        <dbReference type="Pfam" id="PF01095"/>
    </source>
</evidence>
<feature type="signal peptide" evidence="6">
    <location>
        <begin position="1"/>
        <end position="18"/>
    </location>
</feature>
<dbReference type="SUPFAM" id="SSF51126">
    <property type="entry name" value="Pectin lyase-like"/>
    <property type="match status" value="1"/>
</dbReference>
<dbReference type="EMBL" id="JAACJO010000003">
    <property type="protein sequence ID" value="KAF5360929.1"/>
    <property type="molecule type" value="Genomic_DNA"/>
</dbReference>
<dbReference type="UniPathway" id="UPA00545">
    <property type="reaction ID" value="UER00823"/>
</dbReference>
<keyword evidence="9" id="KW-1185">Reference proteome</keyword>
<evidence type="ECO:0000313" key="8">
    <source>
        <dbReference type="EMBL" id="KAF5360929.1"/>
    </source>
</evidence>
<reference evidence="8 9" key="1">
    <citation type="journal article" date="2020" name="ISME J.">
        <title>Uncovering the hidden diversity of litter-decomposition mechanisms in mushroom-forming fungi.</title>
        <authorList>
            <person name="Floudas D."/>
            <person name="Bentzer J."/>
            <person name="Ahren D."/>
            <person name="Johansson T."/>
            <person name="Persson P."/>
            <person name="Tunlid A."/>
        </authorList>
    </citation>
    <scope>NUCLEOTIDE SEQUENCE [LARGE SCALE GENOMIC DNA]</scope>
    <source>
        <strain evidence="8 9">CBS 146.42</strain>
    </source>
</reference>
<evidence type="ECO:0000313" key="9">
    <source>
        <dbReference type="Proteomes" id="UP000559027"/>
    </source>
</evidence>
<dbReference type="PANTHER" id="PTHR31321:SF137">
    <property type="entry name" value="PECTIN METHYL ESTERASE (EUROFUNG)"/>
    <property type="match status" value="1"/>
</dbReference>
<dbReference type="Pfam" id="PF01095">
    <property type="entry name" value="Pectinesterase"/>
    <property type="match status" value="1"/>
</dbReference>
<dbReference type="GO" id="GO:0042545">
    <property type="term" value="P:cell wall modification"/>
    <property type="evidence" value="ECO:0007669"/>
    <property type="project" value="InterPro"/>
</dbReference>
<dbReference type="PANTHER" id="PTHR31321">
    <property type="entry name" value="ACYL-COA THIOESTER HYDROLASE YBHC-RELATED"/>
    <property type="match status" value="1"/>
</dbReference>
<comment type="similarity">
    <text evidence="2">Belongs to the pectinesterase family.</text>
</comment>
<proteinExistence type="inferred from homology"/>
<dbReference type="EC" id="3.1.1.11" evidence="3"/>
<keyword evidence="4" id="KW-0378">Hydrolase</keyword>
<evidence type="ECO:0000256" key="6">
    <source>
        <dbReference type="SAM" id="SignalP"/>
    </source>
</evidence>
<comment type="pathway">
    <text evidence="1">Glycan metabolism; pectin degradation; 2-dehydro-3-deoxy-D-gluconate from pectin: step 1/5.</text>
</comment>
<organism evidence="8 9">
    <name type="scientific">Leucocoprinus leucothites</name>
    <dbReference type="NCBI Taxonomy" id="201217"/>
    <lineage>
        <taxon>Eukaryota</taxon>
        <taxon>Fungi</taxon>
        <taxon>Dikarya</taxon>
        <taxon>Basidiomycota</taxon>
        <taxon>Agaricomycotina</taxon>
        <taxon>Agaricomycetes</taxon>
        <taxon>Agaricomycetidae</taxon>
        <taxon>Agaricales</taxon>
        <taxon>Agaricineae</taxon>
        <taxon>Agaricaceae</taxon>
        <taxon>Leucocoprinus</taxon>
    </lineage>
</organism>
<name>A0A8H5G9S6_9AGAR</name>
<dbReference type="AlphaFoldDB" id="A0A8H5G9S6"/>
<evidence type="ECO:0000256" key="5">
    <source>
        <dbReference type="ARBA" id="ARBA00023085"/>
    </source>
</evidence>
<dbReference type="OrthoDB" id="2019149at2759"/>
<evidence type="ECO:0000256" key="2">
    <source>
        <dbReference type="ARBA" id="ARBA00008891"/>
    </source>
</evidence>
<dbReference type="InterPro" id="IPR012334">
    <property type="entry name" value="Pectin_lyas_fold"/>
</dbReference>
<keyword evidence="5" id="KW-0063">Aspartyl esterase</keyword>
<dbReference type="Proteomes" id="UP000559027">
    <property type="component" value="Unassembled WGS sequence"/>
</dbReference>
<dbReference type="GO" id="GO:0030599">
    <property type="term" value="F:pectinesterase activity"/>
    <property type="evidence" value="ECO:0007669"/>
    <property type="project" value="UniProtKB-EC"/>
</dbReference>